<proteinExistence type="predicted"/>
<protein>
    <recommendedName>
        <fullName evidence="2">RWD domain-containing protein</fullName>
    </recommendedName>
</protein>
<dbReference type="SUPFAM" id="SSF54495">
    <property type="entry name" value="UBC-like"/>
    <property type="match status" value="1"/>
</dbReference>
<comment type="caution">
    <text evidence="3">The sequence shown here is derived from an EMBL/GenBank/DDBJ whole genome shotgun (WGS) entry which is preliminary data.</text>
</comment>
<dbReference type="SMART" id="SM00591">
    <property type="entry name" value="RWD"/>
    <property type="match status" value="1"/>
</dbReference>
<dbReference type="STRING" id="52838.A0A4S8K1E0"/>
<sequence length="338" mass="38059">MAPPQAPPVLNLDPSPFPFSCARLSPRPPFGIRFRRRRLSLRSLLQILEHADSIGFEVAIVVPMRRQNERDDGADCIEFPPRLAPPSATDYAQEQEMEIEALQAILMDDIEEIDSSESGLSTQNRCFLISLTPQDNDVDESISTPVKMGLIFSHTEKYPDEPPLLNVKSLRGLRPEDLTSLKVKLLQEASENLGMAMIYTLVTSAKEWLSETYGNDVGIEDSEENDAAKDEIIVPHGEPVTVESFIAWRERFEAELALERAKLMPDSALTSTKEKKLTGRQWFESGRHAVKGATTVAEGSEEEEEDIEFDDDFEDDEEDMLEHYLAERSEKSSEGSRK</sequence>
<feature type="region of interest" description="Disordered" evidence="1">
    <location>
        <begin position="290"/>
        <end position="338"/>
    </location>
</feature>
<evidence type="ECO:0000256" key="1">
    <source>
        <dbReference type="SAM" id="MobiDB-lite"/>
    </source>
</evidence>
<name>A0A4S8K1E0_MUSBA</name>
<feature type="domain" description="RWD" evidence="2">
    <location>
        <begin position="97"/>
        <end position="212"/>
    </location>
</feature>
<dbReference type="EMBL" id="PYDT01000002">
    <property type="protein sequence ID" value="THU68531.1"/>
    <property type="molecule type" value="Genomic_DNA"/>
</dbReference>
<feature type="compositionally biased region" description="Basic and acidic residues" evidence="1">
    <location>
        <begin position="321"/>
        <end position="338"/>
    </location>
</feature>
<evidence type="ECO:0000313" key="3">
    <source>
        <dbReference type="EMBL" id="THU68531.1"/>
    </source>
</evidence>
<dbReference type="InterPro" id="IPR006575">
    <property type="entry name" value="RWD_dom"/>
</dbReference>
<gene>
    <name evidence="3" type="ORF">C4D60_Mb08t04860</name>
</gene>
<dbReference type="Pfam" id="PF05773">
    <property type="entry name" value="RWD"/>
    <property type="match status" value="1"/>
</dbReference>
<dbReference type="CDD" id="cd23823">
    <property type="entry name" value="RWD_GCN2"/>
    <property type="match status" value="1"/>
</dbReference>
<feature type="compositionally biased region" description="Acidic residues" evidence="1">
    <location>
        <begin position="299"/>
        <end position="320"/>
    </location>
</feature>
<dbReference type="InterPro" id="IPR016135">
    <property type="entry name" value="UBQ-conjugating_enzyme/RWD"/>
</dbReference>
<dbReference type="FunFam" id="3.10.110.10:FF:000071">
    <property type="entry name" value="RWD domain-containing protein 1"/>
    <property type="match status" value="1"/>
</dbReference>
<reference evidence="3 4" key="1">
    <citation type="journal article" date="2019" name="Nat. Plants">
        <title>Genome sequencing of Musa balbisiana reveals subgenome evolution and function divergence in polyploid bananas.</title>
        <authorList>
            <person name="Yao X."/>
        </authorList>
    </citation>
    <scope>NUCLEOTIDE SEQUENCE [LARGE SCALE GENOMIC DNA]</scope>
    <source>
        <strain evidence="4">cv. DH-PKW</strain>
        <tissue evidence="3">Leaves</tissue>
    </source>
</reference>
<keyword evidence="4" id="KW-1185">Reference proteome</keyword>
<accession>A0A4S8K1E0</accession>
<dbReference type="InterPro" id="IPR040213">
    <property type="entry name" value="GIR2-like"/>
</dbReference>
<dbReference type="Gene3D" id="3.10.110.10">
    <property type="entry name" value="Ubiquitin Conjugating Enzyme"/>
    <property type="match status" value="1"/>
</dbReference>
<evidence type="ECO:0000313" key="4">
    <source>
        <dbReference type="Proteomes" id="UP000317650"/>
    </source>
</evidence>
<dbReference type="PANTHER" id="PTHR12292">
    <property type="entry name" value="RWD DOMAIN-CONTAINING PROTEIN"/>
    <property type="match status" value="1"/>
</dbReference>
<dbReference type="PROSITE" id="PS50908">
    <property type="entry name" value="RWD"/>
    <property type="match status" value="1"/>
</dbReference>
<dbReference type="Proteomes" id="UP000317650">
    <property type="component" value="Chromosome 8"/>
</dbReference>
<evidence type="ECO:0000259" key="2">
    <source>
        <dbReference type="PROSITE" id="PS50908"/>
    </source>
</evidence>
<dbReference type="AlphaFoldDB" id="A0A4S8K1E0"/>
<organism evidence="3 4">
    <name type="scientific">Musa balbisiana</name>
    <name type="common">Banana</name>
    <dbReference type="NCBI Taxonomy" id="52838"/>
    <lineage>
        <taxon>Eukaryota</taxon>
        <taxon>Viridiplantae</taxon>
        <taxon>Streptophyta</taxon>
        <taxon>Embryophyta</taxon>
        <taxon>Tracheophyta</taxon>
        <taxon>Spermatophyta</taxon>
        <taxon>Magnoliopsida</taxon>
        <taxon>Liliopsida</taxon>
        <taxon>Zingiberales</taxon>
        <taxon>Musaceae</taxon>
        <taxon>Musa</taxon>
    </lineage>
</organism>